<name>A0A2S5VIA5_9MICO</name>
<reference evidence="1 2" key="1">
    <citation type="submission" date="2018-02" db="EMBL/GenBank/DDBJ databases">
        <title>Bacteriophage NCPPB3778 and a type I-E CRISPR drive the evolution of the US Biological Select Agent, Rathayibacter toxicus.</title>
        <authorList>
            <person name="Davis E.W.II."/>
            <person name="Tabima J.F."/>
            <person name="Weisberg A.J."/>
            <person name="Lopes L.D."/>
            <person name="Wiseman M.S."/>
            <person name="Wiseman M.S."/>
            <person name="Pupko T."/>
            <person name="Belcher M.S."/>
            <person name="Sechler A.J."/>
            <person name="Tancos M.A."/>
            <person name="Schroeder B.K."/>
            <person name="Murray T.D."/>
            <person name="Luster D.G."/>
            <person name="Schneider W.L."/>
            <person name="Rogers E."/>
            <person name="Andreote F.D."/>
            <person name="Grunwald N.J."/>
            <person name="Putnam M.L."/>
            <person name="Chang J.H."/>
        </authorList>
    </citation>
    <scope>NUCLEOTIDE SEQUENCE [LARGE SCALE GENOMIC DNA]</scope>
    <source>
        <strain evidence="1 2">AY1B3</strain>
    </source>
</reference>
<evidence type="ECO:0000313" key="1">
    <source>
        <dbReference type="EMBL" id="PPF62357.1"/>
    </source>
</evidence>
<proteinExistence type="predicted"/>
<sequence length="146" mass="14623">MTATPSTSQAYLLVVAAGVQRAVDAVRRCPTAAVPAMTGAGVAVNGASAAVARRIRIIDAALGVTGTSSDATTTRVGTLAASAASAVGSTATSSATPRLSPVTAATSRARADAGRALRAAARRTAEWCSPNVIPPDRRGPLRLVWK</sequence>
<accession>A0A2S5VIA5</accession>
<protein>
    <submittedName>
        <fullName evidence="1">Uncharacterized protein</fullName>
    </submittedName>
</protein>
<dbReference type="AlphaFoldDB" id="A0A2S5VIA5"/>
<comment type="caution">
    <text evidence="1">The sequence shown here is derived from an EMBL/GenBank/DDBJ whole genome shotgun (WGS) entry which is preliminary data.</text>
</comment>
<dbReference type="Proteomes" id="UP000239241">
    <property type="component" value="Unassembled WGS sequence"/>
</dbReference>
<evidence type="ECO:0000313" key="2">
    <source>
        <dbReference type="Proteomes" id="UP000239241"/>
    </source>
</evidence>
<organism evidence="1 2">
    <name type="scientific">Clavibacter michiganensis</name>
    <dbReference type="NCBI Taxonomy" id="28447"/>
    <lineage>
        <taxon>Bacteria</taxon>
        <taxon>Bacillati</taxon>
        <taxon>Actinomycetota</taxon>
        <taxon>Actinomycetes</taxon>
        <taxon>Micrococcales</taxon>
        <taxon>Microbacteriaceae</taxon>
        <taxon>Clavibacter</taxon>
    </lineage>
</organism>
<gene>
    <name evidence="1" type="ORF">C5E16_16000</name>
</gene>
<dbReference type="EMBL" id="PSXY01000059">
    <property type="protein sequence ID" value="PPF62357.1"/>
    <property type="molecule type" value="Genomic_DNA"/>
</dbReference>